<proteinExistence type="predicted"/>
<feature type="region of interest" description="Disordered" evidence="5">
    <location>
        <begin position="49"/>
        <end position="71"/>
    </location>
</feature>
<dbReference type="Gene3D" id="1.10.10.10">
    <property type="entry name" value="Winged helix-like DNA-binding domain superfamily/Winged helix DNA-binding domain"/>
    <property type="match status" value="1"/>
</dbReference>
<evidence type="ECO:0000256" key="2">
    <source>
        <dbReference type="ARBA" id="ARBA00022692"/>
    </source>
</evidence>
<keyword evidence="2 6" id="KW-0812">Transmembrane</keyword>
<evidence type="ECO:0000256" key="1">
    <source>
        <dbReference type="ARBA" id="ARBA00004167"/>
    </source>
</evidence>
<keyword evidence="4 6" id="KW-0472">Membrane</keyword>
<keyword evidence="3 6" id="KW-1133">Transmembrane helix</keyword>
<dbReference type="InterPro" id="IPR036390">
    <property type="entry name" value="WH_DNA-bd_sf"/>
</dbReference>
<sequence>MDNGNKLPISYATAIAVVLLFSTIFVYIYFSRLAVIPSEAVDGGDPLLGTLSAEPEGKQRQLTTKQLKKRELKKEKQRKQAELIEERKEKEQRRKELSDLYEYRLEQREKAQREEESKKLEEDDKVYKEIAQSFTVENEGNVVDSETLNLEEFTNFVIWKKMTNVNELSSRFGLTNSVVVDRLLQLEDDGHLFGVLDDRGRYLYITDYEVEALTHYIESSGRINKYRSLASFCNATFTVEPTKDNAIKLQKWENSTLNGIDI</sequence>
<dbReference type="InterPro" id="IPR036388">
    <property type="entry name" value="WH-like_DNA-bd_sf"/>
</dbReference>
<dbReference type="Pfam" id="PF09756">
    <property type="entry name" value="DDRGK"/>
    <property type="match status" value="1"/>
</dbReference>
<evidence type="ECO:0000256" key="6">
    <source>
        <dbReference type="SAM" id="Phobius"/>
    </source>
</evidence>
<feature type="transmembrane region" description="Helical" evidence="6">
    <location>
        <begin position="9"/>
        <end position="30"/>
    </location>
</feature>
<dbReference type="AlphaFoldDB" id="A0AAD8LHS6"/>
<evidence type="ECO:0000313" key="7">
    <source>
        <dbReference type="EMBL" id="KAK1442454.1"/>
    </source>
</evidence>
<dbReference type="GO" id="GO:0044389">
    <property type="term" value="F:ubiquitin-like protein ligase binding"/>
    <property type="evidence" value="ECO:0007669"/>
    <property type="project" value="TreeGrafter"/>
</dbReference>
<dbReference type="PANTHER" id="PTHR48176">
    <property type="entry name" value="DDRGK DOMAIN-CONTAINING PROTEIN 1"/>
    <property type="match status" value="1"/>
</dbReference>
<name>A0AAD8LHS6_BABGI</name>
<dbReference type="PANTHER" id="PTHR48176:SF1">
    <property type="entry name" value="DDRGK DOMAIN-CONTAINING PROTEIN 1"/>
    <property type="match status" value="1"/>
</dbReference>
<dbReference type="InterPro" id="IPR019153">
    <property type="entry name" value="DDRGK_dom-contain"/>
</dbReference>
<reference evidence="7" key="1">
    <citation type="submission" date="2023-08" db="EMBL/GenBank/DDBJ databases">
        <title>Draft sequence of the Babesia gibsoni genome.</title>
        <authorList>
            <person name="Yamagishi J.Y."/>
            <person name="Xuan X.X."/>
        </authorList>
    </citation>
    <scope>NUCLEOTIDE SEQUENCE</scope>
    <source>
        <strain evidence="7">Azabu</strain>
    </source>
</reference>
<evidence type="ECO:0000256" key="5">
    <source>
        <dbReference type="SAM" id="MobiDB-lite"/>
    </source>
</evidence>
<protein>
    <recommendedName>
        <fullName evidence="9">DDRGK domain-containing protein 1</fullName>
    </recommendedName>
</protein>
<evidence type="ECO:0000256" key="3">
    <source>
        <dbReference type="ARBA" id="ARBA00022989"/>
    </source>
</evidence>
<gene>
    <name evidence="7" type="ORF">BgAZ_404840</name>
</gene>
<dbReference type="GO" id="GO:0016020">
    <property type="term" value="C:membrane"/>
    <property type="evidence" value="ECO:0007669"/>
    <property type="project" value="UniProtKB-SubCell"/>
</dbReference>
<keyword evidence="8" id="KW-1185">Reference proteome</keyword>
<dbReference type="InterPro" id="IPR050899">
    <property type="entry name" value="DDRGK_domain-containing"/>
</dbReference>
<dbReference type="SUPFAM" id="SSF46785">
    <property type="entry name" value="Winged helix' DNA-binding domain"/>
    <property type="match status" value="1"/>
</dbReference>
<evidence type="ECO:0000256" key="4">
    <source>
        <dbReference type="ARBA" id="ARBA00023136"/>
    </source>
</evidence>
<comment type="subcellular location">
    <subcellularLocation>
        <location evidence="1">Membrane</location>
        <topology evidence="1">Single-pass membrane protein</topology>
    </subcellularLocation>
</comment>
<dbReference type="EMBL" id="JAVEPI010000004">
    <property type="protein sequence ID" value="KAK1442454.1"/>
    <property type="molecule type" value="Genomic_DNA"/>
</dbReference>
<comment type="caution">
    <text evidence="7">The sequence shown here is derived from an EMBL/GenBank/DDBJ whole genome shotgun (WGS) entry which is preliminary data.</text>
</comment>
<accession>A0AAD8LHS6</accession>
<dbReference type="Proteomes" id="UP001230268">
    <property type="component" value="Unassembled WGS sequence"/>
</dbReference>
<evidence type="ECO:0000313" key="8">
    <source>
        <dbReference type="Proteomes" id="UP001230268"/>
    </source>
</evidence>
<dbReference type="SMART" id="SM01128">
    <property type="entry name" value="DDRGK"/>
    <property type="match status" value="1"/>
</dbReference>
<organism evidence="7 8">
    <name type="scientific">Babesia gibsoni</name>
    <dbReference type="NCBI Taxonomy" id="33632"/>
    <lineage>
        <taxon>Eukaryota</taxon>
        <taxon>Sar</taxon>
        <taxon>Alveolata</taxon>
        <taxon>Apicomplexa</taxon>
        <taxon>Aconoidasida</taxon>
        <taxon>Piroplasmida</taxon>
        <taxon>Babesiidae</taxon>
        <taxon>Babesia</taxon>
    </lineage>
</organism>
<evidence type="ECO:0008006" key="9">
    <source>
        <dbReference type="Google" id="ProtNLM"/>
    </source>
</evidence>